<dbReference type="Proteomes" id="UP000596145">
    <property type="component" value="Chromosome"/>
</dbReference>
<dbReference type="NCBIfam" id="TIGR03070">
    <property type="entry name" value="couple_hipB"/>
    <property type="match status" value="1"/>
</dbReference>
<accession>A0A7T4JVR3</accession>
<dbReference type="EMBL" id="CP066007">
    <property type="protein sequence ID" value="QQB47189.1"/>
    <property type="molecule type" value="Genomic_DNA"/>
</dbReference>
<reference evidence="2 4" key="1">
    <citation type="submission" date="2020-12" db="EMBL/GenBank/DDBJ databases">
        <title>FDA dAtabase for Regulatory Grade micrObial Sequences (FDA-ARGOS): Supporting development and validation of Infectious Disease Dx tests.</title>
        <authorList>
            <person name="Sproer C."/>
            <person name="Gronow S."/>
            <person name="Severitt S."/>
            <person name="Schroder I."/>
            <person name="Tallon L."/>
            <person name="Sadzewicz L."/>
            <person name="Zhao X."/>
            <person name="Boylan J."/>
            <person name="Ott S."/>
            <person name="Bowen H."/>
            <person name="Vavikolanu K."/>
            <person name="Mehta A."/>
            <person name="Aluvathingal J."/>
            <person name="Nadendla S."/>
            <person name="Lowell S."/>
            <person name="Myers T."/>
            <person name="Yan Y."/>
            <person name="Sichtig H."/>
        </authorList>
    </citation>
    <scope>NUCLEOTIDE SEQUENCE [LARGE SCALE GENOMIC DNA]</scope>
    <source>
        <strain evidence="2 4">FDAARGOS_1053</strain>
        <strain evidence="3">FDAARGOS_1191</strain>
    </source>
</reference>
<proteinExistence type="predicted"/>
<name>A0A7T4JVR3_9CORY</name>
<dbReference type="GO" id="GO:0003677">
    <property type="term" value="F:DNA binding"/>
    <property type="evidence" value="ECO:0007669"/>
    <property type="project" value="InterPro"/>
</dbReference>
<dbReference type="InterPro" id="IPR010982">
    <property type="entry name" value="Lambda_DNA-bd_dom_sf"/>
</dbReference>
<organism evidence="2 4">
    <name type="scientific">Corynebacterium glucuronolyticum</name>
    <dbReference type="NCBI Taxonomy" id="39791"/>
    <lineage>
        <taxon>Bacteria</taxon>
        <taxon>Bacillati</taxon>
        <taxon>Actinomycetota</taxon>
        <taxon>Actinomycetes</taxon>
        <taxon>Mycobacteriales</taxon>
        <taxon>Corynebacteriaceae</taxon>
        <taxon>Corynebacterium</taxon>
    </lineage>
</organism>
<dbReference type="RefSeq" id="WP_005388649.1">
    <property type="nucleotide sequence ID" value="NZ_CP066007.1"/>
</dbReference>
<dbReference type="SMART" id="SM00530">
    <property type="entry name" value="HTH_XRE"/>
    <property type="match status" value="1"/>
</dbReference>
<dbReference type="Gene3D" id="1.10.260.40">
    <property type="entry name" value="lambda repressor-like DNA-binding domains"/>
    <property type="match status" value="1"/>
</dbReference>
<dbReference type="GeneID" id="92760996"/>
<evidence type="ECO:0000259" key="1">
    <source>
        <dbReference type="PROSITE" id="PS50943"/>
    </source>
</evidence>
<evidence type="ECO:0000313" key="3">
    <source>
        <dbReference type="EMBL" id="QRP70269.1"/>
    </source>
</evidence>
<dbReference type="CDD" id="cd00093">
    <property type="entry name" value="HTH_XRE"/>
    <property type="match status" value="1"/>
</dbReference>
<dbReference type="OrthoDB" id="5521004at2"/>
<gene>
    <name evidence="2" type="ORF">I6I10_04580</name>
    <name evidence="3" type="ORF">I6J21_10990</name>
</gene>
<dbReference type="Proteomes" id="UP000617681">
    <property type="component" value="Chromosome"/>
</dbReference>
<evidence type="ECO:0000313" key="2">
    <source>
        <dbReference type="EMBL" id="QQB47189.1"/>
    </source>
</evidence>
<feature type="domain" description="HTH cro/C1-type" evidence="1">
    <location>
        <begin position="10"/>
        <end position="66"/>
    </location>
</feature>
<dbReference type="SUPFAM" id="SSF47413">
    <property type="entry name" value="lambda repressor-like DNA-binding domains"/>
    <property type="match status" value="1"/>
</dbReference>
<evidence type="ECO:0000313" key="4">
    <source>
        <dbReference type="Proteomes" id="UP000596145"/>
    </source>
</evidence>
<dbReference type="InterPro" id="IPR017507">
    <property type="entry name" value="Tscrpt_reg_HipB-like"/>
</dbReference>
<dbReference type="InterPro" id="IPR001387">
    <property type="entry name" value="Cro/C1-type_HTH"/>
</dbReference>
<dbReference type="PROSITE" id="PS50943">
    <property type="entry name" value="HTH_CROC1"/>
    <property type="match status" value="1"/>
</dbReference>
<dbReference type="Pfam" id="PF01381">
    <property type="entry name" value="HTH_3"/>
    <property type="match status" value="1"/>
</dbReference>
<sequence>MSINNLGETIRKRRRKLGINQLDLAERSGVSDRFIRDLEHGKMSLRLDKLIDLLEALDLDLTLTEVKRHPGQH</sequence>
<dbReference type="AlphaFoldDB" id="A0A7T4JVR3"/>
<dbReference type="EMBL" id="CP069534">
    <property type="protein sequence ID" value="QRP70269.1"/>
    <property type="molecule type" value="Genomic_DNA"/>
</dbReference>
<protein>
    <submittedName>
        <fullName evidence="2">Helix-turn-helix transcriptional regulator</fullName>
    </submittedName>
</protein>